<dbReference type="InterPro" id="IPR004299">
    <property type="entry name" value="MBOAT_fam"/>
</dbReference>
<feature type="transmembrane region" description="Helical" evidence="13">
    <location>
        <begin position="742"/>
        <end position="762"/>
    </location>
</feature>
<keyword evidence="8 13" id="KW-1133">Transmembrane helix</keyword>
<feature type="transmembrane region" description="Helical" evidence="13">
    <location>
        <begin position="710"/>
        <end position="730"/>
    </location>
</feature>
<keyword evidence="11" id="KW-0479">Metal-binding</keyword>
<keyword evidence="10" id="KW-0012">Acyltransferase</keyword>
<evidence type="ECO:0000256" key="10">
    <source>
        <dbReference type="ARBA" id="ARBA00023315"/>
    </source>
</evidence>
<evidence type="ECO:0000256" key="3">
    <source>
        <dbReference type="ARBA" id="ARBA00009010"/>
    </source>
</evidence>
<evidence type="ECO:0000256" key="13">
    <source>
        <dbReference type="SAM" id="Phobius"/>
    </source>
</evidence>
<dbReference type="Pfam" id="PF13912">
    <property type="entry name" value="zf-C2H2_6"/>
    <property type="match status" value="1"/>
</dbReference>
<comment type="subcellular location">
    <subcellularLocation>
        <location evidence="1">Endoplasmic reticulum membrane</location>
        <topology evidence="1">Multi-pass membrane protein</topology>
    </subcellularLocation>
</comment>
<comment type="caution">
    <text evidence="15">The sequence shown here is derived from an EMBL/GenBank/DDBJ whole genome shotgun (WGS) entry which is preliminary data.</text>
</comment>
<evidence type="ECO:0000256" key="12">
    <source>
        <dbReference type="SAM" id="MobiDB-lite"/>
    </source>
</evidence>
<protein>
    <recommendedName>
        <fullName evidence="4">diacylglycerol O-acyltransferase</fullName>
        <ecNumber evidence="4">2.3.1.20</ecNumber>
    </recommendedName>
</protein>
<feature type="compositionally biased region" description="Acidic residues" evidence="12">
    <location>
        <begin position="387"/>
        <end position="403"/>
    </location>
</feature>
<accession>A0ABR0ADH6</accession>
<feature type="compositionally biased region" description="Polar residues" evidence="12">
    <location>
        <begin position="405"/>
        <end position="417"/>
    </location>
</feature>
<dbReference type="Pfam" id="PF03062">
    <property type="entry name" value="MBOAT"/>
    <property type="match status" value="1"/>
</dbReference>
<dbReference type="SMART" id="SM00355">
    <property type="entry name" value="ZnF_C2H2"/>
    <property type="match status" value="11"/>
</dbReference>
<feature type="domain" description="C2H2-type" evidence="14">
    <location>
        <begin position="329"/>
        <end position="357"/>
    </location>
</feature>
<reference evidence="15 16" key="1">
    <citation type="journal article" date="2023" name="Nucleic Acids Res.">
        <title>The hologenome of Daphnia magna reveals possible DNA methylation and microbiome-mediated evolution of the host genome.</title>
        <authorList>
            <person name="Chaturvedi A."/>
            <person name="Li X."/>
            <person name="Dhandapani V."/>
            <person name="Marshall H."/>
            <person name="Kissane S."/>
            <person name="Cuenca-Cambronero M."/>
            <person name="Asole G."/>
            <person name="Calvet F."/>
            <person name="Ruiz-Romero M."/>
            <person name="Marangio P."/>
            <person name="Guigo R."/>
            <person name="Rago D."/>
            <person name="Mirbahai L."/>
            <person name="Eastwood N."/>
            <person name="Colbourne J.K."/>
            <person name="Zhou J."/>
            <person name="Mallon E."/>
            <person name="Orsini L."/>
        </authorList>
    </citation>
    <scope>NUCLEOTIDE SEQUENCE [LARGE SCALE GENOMIC DNA]</scope>
    <source>
        <strain evidence="15">LRV0_1</strain>
    </source>
</reference>
<feature type="region of interest" description="Disordered" evidence="12">
    <location>
        <begin position="553"/>
        <end position="588"/>
    </location>
</feature>
<feature type="region of interest" description="Disordered" evidence="12">
    <location>
        <begin position="1"/>
        <end position="79"/>
    </location>
</feature>
<dbReference type="SUPFAM" id="SSF57667">
    <property type="entry name" value="beta-beta-alpha zinc fingers"/>
    <property type="match status" value="6"/>
</dbReference>
<feature type="domain" description="C2H2-type" evidence="14">
    <location>
        <begin position="247"/>
        <end position="272"/>
    </location>
</feature>
<organism evidence="15 16">
    <name type="scientific">Daphnia magna</name>
    <dbReference type="NCBI Taxonomy" id="35525"/>
    <lineage>
        <taxon>Eukaryota</taxon>
        <taxon>Metazoa</taxon>
        <taxon>Ecdysozoa</taxon>
        <taxon>Arthropoda</taxon>
        <taxon>Crustacea</taxon>
        <taxon>Branchiopoda</taxon>
        <taxon>Diplostraca</taxon>
        <taxon>Cladocera</taxon>
        <taxon>Anomopoda</taxon>
        <taxon>Daphniidae</taxon>
        <taxon>Daphnia</taxon>
    </lineage>
</organism>
<feature type="domain" description="C2H2-type" evidence="14">
    <location>
        <begin position="190"/>
        <end position="217"/>
    </location>
</feature>
<sequence length="1044" mass="120751">MASTKRLRNRTVQQQKRPNPSEEDVAKEEEDESVTGEEDEEDDEENEEDEDEEDMASSEEELDDETTAGTKKSGKKKHVCPTCHKSFGAKSDLQKHIRIHTGERPFKCDVCQQAFTQVGTFKAHLARHTGLKPFCCEICGKAFPVKQRLIVHLRVHSGEKPYACSHCGKKFARGGQLLQHERTHTGERPYQCDQCDQRFTCSTNLKMHLRRHTGERNYPCPVCGKAFARSDGLRKHLSCYHGGMKPFQCPVCQRSFKGHFLQHLRTHTDEKPFSCETCGHSFAQRSQLKVHMRTHTGERPYKCKICKQAFSHSTALKLHIRLHTGEKPFQCQLCSSSFLQLPHLKKHMRCIHKQDRPYVCLPCNQFFQTKNELTVHTASHNAKPNQEDQDDQEEVDNDDDDDAISVNNEPVNEQPANNKTQLVELPNGTKIELQNVQNGQLMSLERMRMLLAILLKRISTPNRLRRLGYGSKLIDIVLVKSIESSGRKPVDTNAGSASELDTRSLLKGNIEILLDWTIPRIYCWSSQFSNNTSTSLAHDFHIISVITSPLSSSRHTNRSKNKMLPPSEGEVRMVPSDPISTTTITSVSTDEVDGKKTVTYLFEDSRRQNLRLRRTKSVARAEEITKEAEKVRKSQPDKPCHRPRDSLFSWSSEFRDFTGLVNWGFLLLFMGGLRLSLENLLKYGIRIDPFQWLIVLNGGTAEFSIENPSVFLFIYINVHILFTLWVEKLLVKERIVWNQALLLHACNLFLIILIPVISSWTLKDKFGLVGLTLLCTVYTITFLKLWSYVHVNYWCRLVRSKSQHRRRAFSVAHPYPPDIDDGKAVDEMVSYPNNLSVRDLYFFMAVPTLCYELNFPRTSRIRKRFLIKRAIEVFLGMQVVLGLFQQWIIPSVKNSLQTFSKMEPMPATERLLKLAIPNHLLWLVWFYLCFHSYFNMLGEVLRFADRDFYGDWWNATNIDVFWRSWNMPIHRWAVRHLYMPLIERGYGKSVSSVSVFFLSAFFHEYLVSVPLRMFNLWAFFGMMMQIPMSALSQFVEKKSWSAPR</sequence>
<dbReference type="InterPro" id="IPR014371">
    <property type="entry name" value="Oat_ACAT_DAG_ARE"/>
</dbReference>
<keyword evidence="11" id="KW-0863">Zinc-finger</keyword>
<dbReference type="PROSITE" id="PS50157">
    <property type="entry name" value="ZINC_FINGER_C2H2_2"/>
    <property type="match status" value="11"/>
</dbReference>
<feature type="domain" description="C2H2-type" evidence="14">
    <location>
        <begin position="301"/>
        <end position="328"/>
    </location>
</feature>
<keyword evidence="5" id="KW-0808">Transferase</keyword>
<comment type="pathway">
    <text evidence="2">Lipid metabolism.</text>
</comment>
<comment type="similarity">
    <text evidence="3">Belongs to the membrane-bound acyltransferase family. Sterol o-acyltransferase subfamily.</text>
</comment>
<feature type="domain" description="C2H2-type" evidence="14">
    <location>
        <begin position="162"/>
        <end position="189"/>
    </location>
</feature>
<feature type="domain" description="C2H2-type" evidence="14">
    <location>
        <begin position="273"/>
        <end position="300"/>
    </location>
</feature>
<feature type="transmembrane region" description="Helical" evidence="13">
    <location>
        <begin position="768"/>
        <end position="789"/>
    </location>
</feature>
<evidence type="ECO:0000256" key="8">
    <source>
        <dbReference type="ARBA" id="ARBA00022989"/>
    </source>
</evidence>
<evidence type="ECO:0000256" key="4">
    <source>
        <dbReference type="ARBA" id="ARBA00013244"/>
    </source>
</evidence>
<dbReference type="InterPro" id="IPR013087">
    <property type="entry name" value="Znf_C2H2_type"/>
</dbReference>
<evidence type="ECO:0000256" key="11">
    <source>
        <dbReference type="PROSITE-ProRule" id="PRU00042"/>
    </source>
</evidence>
<dbReference type="InterPro" id="IPR036236">
    <property type="entry name" value="Znf_C2H2_sf"/>
</dbReference>
<dbReference type="Gene3D" id="3.30.160.60">
    <property type="entry name" value="Classic Zinc Finger"/>
    <property type="match status" value="11"/>
</dbReference>
<evidence type="ECO:0000256" key="2">
    <source>
        <dbReference type="ARBA" id="ARBA00005189"/>
    </source>
</evidence>
<evidence type="ECO:0000256" key="6">
    <source>
        <dbReference type="ARBA" id="ARBA00022692"/>
    </source>
</evidence>
<gene>
    <name evidence="15" type="ORF">OUZ56_008606</name>
</gene>
<dbReference type="PANTHER" id="PTHR10408">
    <property type="entry name" value="STEROL O-ACYLTRANSFERASE"/>
    <property type="match status" value="1"/>
</dbReference>
<feature type="domain" description="C2H2-type" evidence="14">
    <location>
        <begin position="134"/>
        <end position="161"/>
    </location>
</feature>
<feature type="domain" description="C2H2-type" evidence="14">
    <location>
        <begin position="218"/>
        <end position="246"/>
    </location>
</feature>
<evidence type="ECO:0000259" key="14">
    <source>
        <dbReference type="PROSITE" id="PS50157"/>
    </source>
</evidence>
<keyword evidence="16" id="KW-1185">Reference proteome</keyword>
<keyword evidence="9 13" id="KW-0472">Membrane</keyword>
<dbReference type="PANTHER" id="PTHR10408:SF7">
    <property type="entry name" value="DIACYLGLYCEROL O-ACYLTRANSFERASE 1"/>
    <property type="match status" value="1"/>
</dbReference>
<evidence type="ECO:0000256" key="9">
    <source>
        <dbReference type="ARBA" id="ARBA00023136"/>
    </source>
</evidence>
<feature type="domain" description="C2H2-type" evidence="14">
    <location>
        <begin position="358"/>
        <end position="385"/>
    </location>
</feature>
<feature type="region of interest" description="Disordered" evidence="12">
    <location>
        <begin position="377"/>
        <end position="417"/>
    </location>
</feature>
<feature type="compositionally biased region" description="Acidic residues" evidence="12">
    <location>
        <begin position="21"/>
        <end position="66"/>
    </location>
</feature>
<evidence type="ECO:0000256" key="7">
    <source>
        <dbReference type="ARBA" id="ARBA00022824"/>
    </source>
</evidence>
<feature type="transmembrane region" description="Helical" evidence="13">
    <location>
        <begin position="920"/>
        <end position="938"/>
    </location>
</feature>
<name>A0ABR0ADH6_9CRUS</name>
<evidence type="ECO:0000256" key="5">
    <source>
        <dbReference type="ARBA" id="ARBA00022679"/>
    </source>
</evidence>
<dbReference type="EC" id="2.3.1.20" evidence="4"/>
<feature type="transmembrane region" description="Helical" evidence="13">
    <location>
        <begin position="870"/>
        <end position="889"/>
    </location>
</feature>
<keyword evidence="11" id="KW-0862">Zinc</keyword>
<dbReference type="Proteomes" id="UP001234178">
    <property type="component" value="Unassembled WGS sequence"/>
</dbReference>
<dbReference type="Pfam" id="PF00096">
    <property type="entry name" value="zf-C2H2"/>
    <property type="match status" value="6"/>
</dbReference>
<evidence type="ECO:0000313" key="15">
    <source>
        <dbReference type="EMBL" id="KAK4023179.1"/>
    </source>
</evidence>
<evidence type="ECO:0000313" key="16">
    <source>
        <dbReference type="Proteomes" id="UP001234178"/>
    </source>
</evidence>
<keyword evidence="7" id="KW-0256">Endoplasmic reticulum</keyword>
<proteinExistence type="inferred from homology"/>
<feature type="domain" description="C2H2-type" evidence="14">
    <location>
        <begin position="78"/>
        <end position="105"/>
    </location>
</feature>
<dbReference type="EMBL" id="JAOYFB010000037">
    <property type="protein sequence ID" value="KAK4023179.1"/>
    <property type="molecule type" value="Genomic_DNA"/>
</dbReference>
<evidence type="ECO:0000256" key="1">
    <source>
        <dbReference type="ARBA" id="ARBA00004477"/>
    </source>
</evidence>
<keyword evidence="6 13" id="KW-0812">Transmembrane</keyword>
<dbReference type="PROSITE" id="PS00028">
    <property type="entry name" value="ZINC_FINGER_C2H2_1"/>
    <property type="match status" value="10"/>
</dbReference>
<feature type="compositionally biased region" description="Low complexity" evidence="12">
    <location>
        <begin position="574"/>
        <end position="588"/>
    </location>
</feature>
<feature type="domain" description="C2H2-type" evidence="14">
    <location>
        <begin position="106"/>
        <end position="133"/>
    </location>
</feature>